<dbReference type="Gene3D" id="1.10.10.10">
    <property type="entry name" value="Winged helix-like DNA-binding domain superfamily/Winged helix DNA-binding domain"/>
    <property type="match status" value="1"/>
</dbReference>
<accession>A0A0P7DY31</accession>
<dbReference type="FunFam" id="1.10.10.10:FF:000001">
    <property type="entry name" value="LysR family transcriptional regulator"/>
    <property type="match status" value="1"/>
</dbReference>
<comment type="caution">
    <text evidence="6">The sequence shown here is derived from an EMBL/GenBank/DDBJ whole genome shotgun (WGS) entry which is preliminary data.</text>
</comment>
<feature type="domain" description="HTH lysR-type" evidence="5">
    <location>
        <begin position="1"/>
        <end position="60"/>
    </location>
</feature>
<name>A0A0P7DY31_9GAMM</name>
<sequence>MMNELNAMKTFVQVAELKSFSAAALALSMPKSSVSQLVKQLEDTLGARLLNRTTRRVTLTNEGTVFYQRCKDMLADIDELQTLFHKKDEALSGRLRVDMPQPISRRLVLPNLDSFLSAHPQLEIELSSSDRRVNLIEEGFDCVVRVGNLEDSSLIAKKIGHCPMINCVSPGYIKNYGNITELSDLAEHYIVRYSQTLGQLDPGFEYQDTQGDWQTLTMKSQLTVNNTDAYKAACVAGLGLIQVPRHGVLDELSRGELIQVLPDYNLPPMPMNIVYPNRRHLPRRTRVFIDWLSEQLKPIAHS</sequence>
<evidence type="ECO:0000256" key="2">
    <source>
        <dbReference type="ARBA" id="ARBA00023015"/>
    </source>
</evidence>
<dbReference type="InterPro" id="IPR036388">
    <property type="entry name" value="WH-like_DNA-bd_sf"/>
</dbReference>
<comment type="similarity">
    <text evidence="1">Belongs to the LysR transcriptional regulatory family.</text>
</comment>
<evidence type="ECO:0000256" key="4">
    <source>
        <dbReference type="ARBA" id="ARBA00023163"/>
    </source>
</evidence>
<keyword evidence="2" id="KW-0805">Transcription regulation</keyword>
<gene>
    <name evidence="6" type="ORF">AOG27_15885</name>
</gene>
<dbReference type="InterPro" id="IPR000847">
    <property type="entry name" value="LysR_HTH_N"/>
</dbReference>
<reference evidence="6 7" key="1">
    <citation type="submission" date="2015-09" db="EMBL/GenBank/DDBJ databases">
        <title>Draft Genome Sequence of Pseudoalteromonas lipolytica UCD-48B.</title>
        <authorList>
            <person name="Krusor M."/>
            <person name="Coil D.A."/>
            <person name="Lang J.M."/>
            <person name="Eisen J.A."/>
            <person name="Alexiev A."/>
        </authorList>
    </citation>
    <scope>NUCLEOTIDE SEQUENCE [LARGE SCALE GENOMIC DNA]</scope>
    <source>
        <strain evidence="6 7">UCD-48B</strain>
    </source>
</reference>
<dbReference type="Proteomes" id="UP000050378">
    <property type="component" value="Unassembled WGS sequence"/>
</dbReference>
<dbReference type="PANTHER" id="PTHR30537:SF72">
    <property type="entry name" value="LYSR FAMILY TRANSCRIPTIONAL REGULATOR"/>
    <property type="match status" value="1"/>
</dbReference>
<keyword evidence="4" id="KW-0804">Transcription</keyword>
<evidence type="ECO:0000256" key="1">
    <source>
        <dbReference type="ARBA" id="ARBA00009437"/>
    </source>
</evidence>
<dbReference type="Gene3D" id="3.40.190.290">
    <property type="match status" value="1"/>
</dbReference>
<dbReference type="FunFam" id="3.40.190.290:FF:000001">
    <property type="entry name" value="Transcriptional regulator, LysR family"/>
    <property type="match status" value="1"/>
</dbReference>
<dbReference type="GO" id="GO:0043565">
    <property type="term" value="F:sequence-specific DNA binding"/>
    <property type="evidence" value="ECO:0007669"/>
    <property type="project" value="TreeGrafter"/>
</dbReference>
<organism evidence="6 7">
    <name type="scientific">Pseudoalteromonas lipolytica</name>
    <dbReference type="NCBI Taxonomy" id="570156"/>
    <lineage>
        <taxon>Bacteria</taxon>
        <taxon>Pseudomonadati</taxon>
        <taxon>Pseudomonadota</taxon>
        <taxon>Gammaproteobacteria</taxon>
        <taxon>Alteromonadales</taxon>
        <taxon>Pseudoalteromonadaceae</taxon>
        <taxon>Pseudoalteromonas</taxon>
    </lineage>
</organism>
<dbReference type="SUPFAM" id="SSF53850">
    <property type="entry name" value="Periplasmic binding protein-like II"/>
    <property type="match status" value="1"/>
</dbReference>
<dbReference type="PROSITE" id="PS50931">
    <property type="entry name" value="HTH_LYSR"/>
    <property type="match status" value="1"/>
</dbReference>
<dbReference type="PATRIC" id="fig|570156.3.peg.1097"/>
<protein>
    <submittedName>
        <fullName evidence="6">Transcriptional regulator</fullName>
    </submittedName>
</protein>
<evidence type="ECO:0000313" key="6">
    <source>
        <dbReference type="EMBL" id="KPM82466.1"/>
    </source>
</evidence>
<dbReference type="SUPFAM" id="SSF46785">
    <property type="entry name" value="Winged helix' DNA-binding domain"/>
    <property type="match status" value="1"/>
</dbReference>
<dbReference type="InterPro" id="IPR036390">
    <property type="entry name" value="WH_DNA-bd_sf"/>
</dbReference>
<evidence type="ECO:0000256" key="3">
    <source>
        <dbReference type="ARBA" id="ARBA00023125"/>
    </source>
</evidence>
<dbReference type="PANTHER" id="PTHR30537">
    <property type="entry name" value="HTH-TYPE TRANSCRIPTIONAL REGULATOR"/>
    <property type="match status" value="1"/>
</dbReference>
<dbReference type="Pfam" id="PF00126">
    <property type="entry name" value="HTH_1"/>
    <property type="match status" value="1"/>
</dbReference>
<evidence type="ECO:0000259" key="5">
    <source>
        <dbReference type="PROSITE" id="PS50931"/>
    </source>
</evidence>
<keyword evidence="3" id="KW-0238">DNA-binding</keyword>
<proteinExistence type="inferred from homology"/>
<dbReference type="EMBL" id="LJTC01000011">
    <property type="protein sequence ID" value="KPM82466.1"/>
    <property type="molecule type" value="Genomic_DNA"/>
</dbReference>
<dbReference type="GO" id="GO:0003700">
    <property type="term" value="F:DNA-binding transcription factor activity"/>
    <property type="evidence" value="ECO:0007669"/>
    <property type="project" value="InterPro"/>
</dbReference>
<dbReference type="AlphaFoldDB" id="A0A0P7DY31"/>
<dbReference type="GO" id="GO:0006351">
    <property type="term" value="P:DNA-templated transcription"/>
    <property type="evidence" value="ECO:0007669"/>
    <property type="project" value="TreeGrafter"/>
</dbReference>
<evidence type="ECO:0000313" key="7">
    <source>
        <dbReference type="Proteomes" id="UP000050378"/>
    </source>
</evidence>
<dbReference type="InterPro" id="IPR058163">
    <property type="entry name" value="LysR-type_TF_proteobact-type"/>
</dbReference>
<dbReference type="STRING" id="570156.AOG27_15885"/>
<dbReference type="Pfam" id="PF03466">
    <property type="entry name" value="LysR_substrate"/>
    <property type="match status" value="1"/>
</dbReference>
<dbReference type="InterPro" id="IPR005119">
    <property type="entry name" value="LysR_subst-bd"/>
</dbReference>
<dbReference type="CDD" id="cd08472">
    <property type="entry name" value="PBP2_CrgA_like_3"/>
    <property type="match status" value="1"/>
</dbReference>